<dbReference type="PATRIC" id="fig|1029756.8.peg.2604"/>
<dbReference type="KEGG" id="hni:W911_12540"/>
<feature type="region of interest" description="Disordered" evidence="1">
    <location>
        <begin position="40"/>
        <end position="84"/>
    </location>
</feature>
<accession>V5SH96</accession>
<keyword evidence="3" id="KW-1185">Reference proteome</keyword>
<sequence length="197" mass="21831">MQLDDETWADVRRAYEDGTAPLKEIAARFDVTPQRIGVRAKKEGWDGRERSRRPARLKEKKPQPVTGAAQAAEESGRGKTPALRRTVLPTRGAQRALIGRLYRAISLKLEHMEMRMASGEARSAQDEERESRALATLISNFEKVTEAVADLDRDKDAARGTGRVGADAERMRREIAERLERLGGVGPAGRPSGKSRS</sequence>
<dbReference type="Proteomes" id="UP000018542">
    <property type="component" value="Chromosome"/>
</dbReference>
<dbReference type="AlphaFoldDB" id="V5SH96"/>
<feature type="region of interest" description="Disordered" evidence="1">
    <location>
        <begin position="177"/>
        <end position="197"/>
    </location>
</feature>
<proteinExistence type="predicted"/>
<reference evidence="2 3" key="1">
    <citation type="journal article" date="2014" name="Genome Announc.">
        <title>Complete Genome Sequence of Hyphomicrobium nitrativorans Strain NL23, a Denitrifying Bacterium Isolated from Biofilm of a Methanol-Fed Denitrification System Treating Seawater at the Montreal Biodome.</title>
        <authorList>
            <person name="Martineau C."/>
            <person name="Villeneuve C."/>
            <person name="Mauffrey F."/>
            <person name="Villemur R."/>
        </authorList>
    </citation>
    <scope>NUCLEOTIDE SEQUENCE [LARGE SCALE GENOMIC DNA]</scope>
    <source>
        <strain evidence="2">NL23</strain>
    </source>
</reference>
<gene>
    <name evidence="2" type="ORF">W911_12540</name>
</gene>
<feature type="compositionally biased region" description="Basic and acidic residues" evidence="1">
    <location>
        <begin position="40"/>
        <end position="49"/>
    </location>
</feature>
<name>V5SH96_9HYPH</name>
<dbReference type="OrthoDB" id="7932828at2"/>
<dbReference type="STRING" id="1029756.W911_12540"/>
<organism evidence="2 3">
    <name type="scientific">Hyphomicrobium nitrativorans NL23</name>
    <dbReference type="NCBI Taxonomy" id="1029756"/>
    <lineage>
        <taxon>Bacteria</taxon>
        <taxon>Pseudomonadati</taxon>
        <taxon>Pseudomonadota</taxon>
        <taxon>Alphaproteobacteria</taxon>
        <taxon>Hyphomicrobiales</taxon>
        <taxon>Hyphomicrobiaceae</taxon>
        <taxon>Hyphomicrobium</taxon>
    </lineage>
</organism>
<evidence type="ECO:0000313" key="2">
    <source>
        <dbReference type="EMBL" id="AHB50261.1"/>
    </source>
</evidence>
<protein>
    <submittedName>
        <fullName evidence="2">Uncharacterized protein</fullName>
    </submittedName>
</protein>
<dbReference type="RefSeq" id="WP_023787846.1">
    <property type="nucleotide sequence ID" value="NC_022997.1"/>
</dbReference>
<dbReference type="EMBL" id="CP006912">
    <property type="protein sequence ID" value="AHB50261.1"/>
    <property type="molecule type" value="Genomic_DNA"/>
</dbReference>
<dbReference type="HOGENOM" id="CLU_1473103_0_0_5"/>
<evidence type="ECO:0000313" key="3">
    <source>
        <dbReference type="Proteomes" id="UP000018542"/>
    </source>
</evidence>
<evidence type="ECO:0000256" key="1">
    <source>
        <dbReference type="SAM" id="MobiDB-lite"/>
    </source>
</evidence>